<dbReference type="Pfam" id="PF08202">
    <property type="entry name" value="MIS13"/>
    <property type="match status" value="1"/>
</dbReference>
<evidence type="ECO:0000313" key="3">
    <source>
        <dbReference type="Proteomes" id="UP000509704"/>
    </source>
</evidence>
<dbReference type="Proteomes" id="UP000509704">
    <property type="component" value="Chromosome 6"/>
</dbReference>
<dbReference type="GO" id="GO:0000444">
    <property type="term" value="C:MIS12/MIND type complex"/>
    <property type="evidence" value="ECO:0007669"/>
    <property type="project" value="InterPro"/>
</dbReference>
<feature type="compositionally biased region" description="Polar residues" evidence="1">
    <location>
        <begin position="115"/>
        <end position="127"/>
    </location>
</feature>
<dbReference type="AlphaFoldDB" id="A0A7H9B656"/>
<feature type="compositionally biased region" description="Low complexity" evidence="1">
    <location>
        <begin position="401"/>
        <end position="414"/>
    </location>
</feature>
<sequence>MMSGEGSRSGSKTPPRKRTYPLKMETIPMSSSYSELKDAGIGEMGYSGEAMSKSHQNRHTEEEDYAPIDQNVSSYEADDDFKFKRHKTKPMNGVPSLGERLDNLQDMKNAKWVDNFNSSMPMNSQQRSKPDIRPPSMPPSQANQYSQTSQIQQQPAYMPYMYYYPMPTPGHPLMSYMGSPVHPSQLNGTQYMNSSVSMLPNTSLQPFMPPPPVPNHKGEQNSAPQLLPPPSLYPYNFLQQQQQHQQQQQYAQKAKNKSQSSGFNRGRRLSMLASQEDHNMIVSPHKDVPEEDFYRHVGNTSFGRGLQIRQLFNWCVIRSLRKMGNQENEEQAKSEMKEGAYVNPKKIAIVIIEEFVNDLRKGAVNIDWEEEESGSGEEFSDAEDTELRNLFDDDDDDDEVNNNGLNNKNNALKKNSSKKSRNKKNTTKRRNRIANSKNVANEKNLESLQGRIDAIEREIVDWTRVLNDCEVDTEWKQLSKKSTAPPEKTQPLHEEPSIEDIRENITEKMNKLYIHSHLLNSGSEALSQLTGVKLDKLSRKFVPTVHDQNANARSNTQTLLKGLSKSLLE</sequence>
<dbReference type="PANTHER" id="PTHR14778:SF2">
    <property type="entry name" value="KINETOCHORE-ASSOCIATED PROTEIN DSN1 HOMOLOG"/>
    <property type="match status" value="1"/>
</dbReference>
<accession>A0A7H9B656</accession>
<dbReference type="GO" id="GO:0051301">
    <property type="term" value="P:cell division"/>
    <property type="evidence" value="ECO:0007669"/>
    <property type="project" value="InterPro"/>
</dbReference>
<feature type="region of interest" description="Disordered" evidence="1">
    <location>
        <begin position="201"/>
        <end position="264"/>
    </location>
</feature>
<dbReference type="PANTHER" id="PTHR14778">
    <property type="entry name" value="KINETOCHORE-ASSOCIATED PROTEIN DSN1 HOMOLOG"/>
    <property type="match status" value="1"/>
</dbReference>
<protein>
    <recommendedName>
        <fullName evidence="4">Dsn1p</fullName>
    </recommendedName>
</protein>
<evidence type="ECO:0000313" key="2">
    <source>
        <dbReference type="EMBL" id="QLG73794.1"/>
    </source>
</evidence>
<feature type="compositionally biased region" description="Low complexity" evidence="1">
    <location>
        <begin position="141"/>
        <end position="151"/>
    </location>
</feature>
<organism evidence="2 3">
    <name type="scientific">Zygotorulaspora mrakii</name>
    <name type="common">Zygosaccharomyces mrakii</name>
    <dbReference type="NCBI Taxonomy" id="42260"/>
    <lineage>
        <taxon>Eukaryota</taxon>
        <taxon>Fungi</taxon>
        <taxon>Dikarya</taxon>
        <taxon>Ascomycota</taxon>
        <taxon>Saccharomycotina</taxon>
        <taxon>Saccharomycetes</taxon>
        <taxon>Saccharomycetales</taxon>
        <taxon>Saccharomycetaceae</taxon>
        <taxon>Zygotorulaspora</taxon>
    </lineage>
</organism>
<dbReference type="GO" id="GO:0007059">
    <property type="term" value="P:chromosome segregation"/>
    <property type="evidence" value="ECO:0007669"/>
    <property type="project" value="InterPro"/>
</dbReference>
<proteinExistence type="predicted"/>
<reference evidence="2 3" key="1">
    <citation type="submission" date="2020-07" db="EMBL/GenBank/DDBJ databases">
        <title>The yeast mating-type switching endonuclease HO is a domesticated member of an unorthodox homing genetic element family.</title>
        <authorList>
            <person name="Coughlan A.Y."/>
            <person name="Lombardi L."/>
            <person name="Braun-Galleani S."/>
            <person name="Martos A.R."/>
            <person name="Galeote V."/>
            <person name="Bigey F."/>
            <person name="Dequin S."/>
            <person name="Byrne K.P."/>
            <person name="Wolfe K.H."/>
        </authorList>
    </citation>
    <scope>NUCLEOTIDE SEQUENCE [LARGE SCALE GENOMIC DNA]</scope>
    <source>
        <strain evidence="2 3">NRRL Y-6702</strain>
    </source>
</reference>
<evidence type="ECO:0008006" key="4">
    <source>
        <dbReference type="Google" id="ProtNLM"/>
    </source>
</evidence>
<evidence type="ECO:0000256" key="1">
    <source>
        <dbReference type="SAM" id="MobiDB-lite"/>
    </source>
</evidence>
<feature type="region of interest" description="Disordered" evidence="1">
    <location>
        <begin position="389"/>
        <end position="439"/>
    </location>
</feature>
<dbReference type="EMBL" id="CP058609">
    <property type="protein sequence ID" value="QLG73794.1"/>
    <property type="molecule type" value="Genomic_DNA"/>
</dbReference>
<name>A0A7H9B656_ZYGMR</name>
<feature type="compositionally biased region" description="Polar residues" evidence="1">
    <location>
        <begin position="1"/>
        <end position="12"/>
    </location>
</feature>
<dbReference type="GeneID" id="59237553"/>
<dbReference type="OrthoDB" id="3364649at2759"/>
<feature type="compositionally biased region" description="Low complexity" evidence="1">
    <location>
        <begin position="233"/>
        <end position="249"/>
    </location>
</feature>
<keyword evidence="3" id="KW-1185">Reference proteome</keyword>
<feature type="region of interest" description="Disordered" evidence="1">
    <location>
        <begin position="115"/>
        <end position="151"/>
    </location>
</feature>
<dbReference type="KEGG" id="zmk:HG535_0F03050"/>
<feature type="region of interest" description="Disordered" evidence="1">
    <location>
        <begin position="1"/>
        <end position="73"/>
    </location>
</feature>
<dbReference type="InterPro" id="IPR013218">
    <property type="entry name" value="Dsn1/Mis13"/>
</dbReference>
<dbReference type="RefSeq" id="XP_037145520.1">
    <property type="nucleotide sequence ID" value="XM_037289625.1"/>
</dbReference>
<gene>
    <name evidence="2" type="ORF">HG535_0F03050</name>
</gene>
<feature type="compositionally biased region" description="Basic residues" evidence="1">
    <location>
        <begin position="415"/>
        <end position="432"/>
    </location>
</feature>